<dbReference type="SUPFAM" id="SSF52540">
    <property type="entry name" value="P-loop containing nucleoside triphosphate hydrolases"/>
    <property type="match status" value="1"/>
</dbReference>
<dbReference type="InterPro" id="IPR005702">
    <property type="entry name" value="Wzc-like_C"/>
</dbReference>
<dbReference type="Pfam" id="PF13807">
    <property type="entry name" value="GNVR"/>
    <property type="match status" value="1"/>
</dbReference>
<keyword evidence="11" id="KW-0067">ATP-binding</keyword>
<evidence type="ECO:0000256" key="9">
    <source>
        <dbReference type="ARBA" id="ARBA00022741"/>
    </source>
</evidence>
<evidence type="ECO:0000256" key="13">
    <source>
        <dbReference type="ARBA" id="ARBA00023136"/>
    </source>
</evidence>
<organism evidence="20 21">
    <name type="scientific">Bradyrhizobium barranii</name>
    <dbReference type="NCBI Taxonomy" id="2992140"/>
    <lineage>
        <taxon>Bacteria</taxon>
        <taxon>Pseudomonadati</taxon>
        <taxon>Pseudomonadota</taxon>
        <taxon>Alphaproteobacteria</taxon>
        <taxon>Hyphomicrobiales</taxon>
        <taxon>Nitrobacteraceae</taxon>
        <taxon>Bradyrhizobium</taxon>
    </lineage>
</organism>
<keyword evidence="6" id="KW-0997">Cell inner membrane</keyword>
<evidence type="ECO:0000256" key="16">
    <source>
        <dbReference type="SAM" id="Phobius"/>
    </source>
</evidence>
<dbReference type="InterPro" id="IPR032807">
    <property type="entry name" value="GNVR"/>
</dbReference>
<evidence type="ECO:0000256" key="8">
    <source>
        <dbReference type="ARBA" id="ARBA00022692"/>
    </source>
</evidence>
<evidence type="ECO:0000313" key="21">
    <source>
        <dbReference type="Proteomes" id="UP001430990"/>
    </source>
</evidence>
<evidence type="ECO:0000256" key="4">
    <source>
        <dbReference type="ARBA" id="ARBA00011903"/>
    </source>
</evidence>
<dbReference type="CDD" id="cd05387">
    <property type="entry name" value="BY-kinase"/>
    <property type="match status" value="1"/>
</dbReference>
<evidence type="ECO:0000259" key="17">
    <source>
        <dbReference type="Pfam" id="PF02706"/>
    </source>
</evidence>
<evidence type="ECO:0000256" key="5">
    <source>
        <dbReference type="ARBA" id="ARBA00022475"/>
    </source>
</evidence>
<evidence type="ECO:0000256" key="6">
    <source>
        <dbReference type="ARBA" id="ARBA00022519"/>
    </source>
</evidence>
<comment type="subcellular location">
    <subcellularLocation>
        <location evidence="1">Cell inner membrane</location>
        <topology evidence="1">Multi-pass membrane protein</topology>
    </subcellularLocation>
</comment>
<accession>A0ABY3QVN0</accession>
<keyword evidence="10" id="KW-0418">Kinase</keyword>
<name>A0ABY3QVN0_9BRAD</name>
<dbReference type="Gene3D" id="3.40.50.300">
    <property type="entry name" value="P-loop containing nucleotide triphosphate hydrolases"/>
    <property type="match status" value="1"/>
</dbReference>
<sequence>MTQHVDHPKVPMLYSDKSRVDFELPRPPESAAEGLNRLVGFLQRQYLIILITALSILALGLVYVVTAPPRFTAQTTLIIDTRKVQLFQQQSILGDIPIDSASVESQIEILKSEKVALSVIKTLHLIEDPEFSGSRSGLFSSAFGLVCAVLGSRDTASNFELTRSAIRTFQSQLTIKRIGLSYVIEISFKSLSRDRAAEIANAVAEAYIVDQLEAKDQATRRASAWLQDRIGELRNQATLAERAVVDFKAKNNIVNTGGSGGRLVTEQQVSELNSQVVVARAQTSEAKARLDRIEAVLRADSPNSTVNSTVADALKSEVVTKLRSQYLDIANREADWARRYGTGHEAAVNLRSQMAEIQNSILNELQRLAETYKSDFEIAKQREVGVQRELENAVSQSKATNQAQVSLKELESASQTYRTLYDNFLQRYMESIQQQSFPISEARVISQAAPPTQKSDPKPALALGLSGIGGLILGLGLAILRDLSDRVFRTAEQVEAELNATCISLVPKISAGKTPRDTLNNRVGTSDRANRTITRNRGLIWTASNNPFSQFSEAVRAIKLAIDVSWDAKSSKVIGITSAIPNEGKSTLSASLAQLIAQTGAKVLLVDCDLRNSALSNRIAPAAEFGIIDGIMGRKPLSELLWRDSKTNMSFLPGAVSWDNEVHPNELLNSSEARQFFDVLRKNYDYVVVDLSPLAPIVDVRATTQLMDAYVLAIKWAHTKFDVVAQALRSAPTIQDNMLGVVLTQADAKVLQLYSGYGNVYYGERPASSVSTAR</sequence>
<gene>
    <name evidence="20" type="ORF">BjapCC829_16840</name>
</gene>
<keyword evidence="9" id="KW-0547">Nucleotide-binding</keyword>
<comment type="similarity">
    <text evidence="3">Belongs to the etk/wzc family.</text>
</comment>
<keyword evidence="12 16" id="KW-1133">Transmembrane helix</keyword>
<evidence type="ECO:0000256" key="3">
    <source>
        <dbReference type="ARBA" id="ARBA00008883"/>
    </source>
</evidence>
<dbReference type="RefSeq" id="WP_231144557.1">
    <property type="nucleotide sequence ID" value="NZ_CP088100.1"/>
</dbReference>
<keyword evidence="13 16" id="KW-0472">Membrane</keyword>
<evidence type="ECO:0000259" key="18">
    <source>
        <dbReference type="Pfam" id="PF13614"/>
    </source>
</evidence>
<dbReference type="InterPro" id="IPR025669">
    <property type="entry name" value="AAA_dom"/>
</dbReference>
<dbReference type="Pfam" id="PF13614">
    <property type="entry name" value="AAA_31"/>
    <property type="match status" value="1"/>
</dbReference>
<dbReference type="InterPro" id="IPR050445">
    <property type="entry name" value="Bact_polysacc_biosynth/exp"/>
</dbReference>
<evidence type="ECO:0000256" key="15">
    <source>
        <dbReference type="ARBA" id="ARBA00051245"/>
    </source>
</evidence>
<dbReference type="EC" id="2.7.10.2" evidence="4"/>
<dbReference type="Proteomes" id="UP001430990">
    <property type="component" value="Chromosome"/>
</dbReference>
<keyword evidence="14" id="KW-0829">Tyrosine-protein kinase</keyword>
<feature type="transmembrane region" description="Helical" evidence="16">
    <location>
        <begin position="46"/>
        <end position="65"/>
    </location>
</feature>
<evidence type="ECO:0000259" key="19">
    <source>
        <dbReference type="Pfam" id="PF13807"/>
    </source>
</evidence>
<evidence type="ECO:0000256" key="12">
    <source>
        <dbReference type="ARBA" id="ARBA00022989"/>
    </source>
</evidence>
<evidence type="ECO:0000256" key="14">
    <source>
        <dbReference type="ARBA" id="ARBA00023137"/>
    </source>
</evidence>
<proteinExistence type="inferred from homology"/>
<dbReference type="PANTHER" id="PTHR32309:SF13">
    <property type="entry name" value="FERRIC ENTEROBACTIN TRANSPORT PROTEIN FEPE"/>
    <property type="match status" value="1"/>
</dbReference>
<evidence type="ECO:0000256" key="2">
    <source>
        <dbReference type="ARBA" id="ARBA00007316"/>
    </source>
</evidence>
<evidence type="ECO:0000256" key="1">
    <source>
        <dbReference type="ARBA" id="ARBA00004429"/>
    </source>
</evidence>
<comment type="catalytic activity">
    <reaction evidence="15">
        <text>L-tyrosyl-[protein] + ATP = O-phospho-L-tyrosyl-[protein] + ADP + H(+)</text>
        <dbReference type="Rhea" id="RHEA:10596"/>
        <dbReference type="Rhea" id="RHEA-COMP:10136"/>
        <dbReference type="Rhea" id="RHEA-COMP:20101"/>
        <dbReference type="ChEBI" id="CHEBI:15378"/>
        <dbReference type="ChEBI" id="CHEBI:30616"/>
        <dbReference type="ChEBI" id="CHEBI:46858"/>
        <dbReference type="ChEBI" id="CHEBI:61978"/>
        <dbReference type="ChEBI" id="CHEBI:456216"/>
        <dbReference type="EC" id="2.7.10.2"/>
    </reaction>
</comment>
<keyword evidence="5" id="KW-1003">Cell membrane</keyword>
<reference evidence="20" key="1">
    <citation type="submission" date="2021-11" db="EMBL/GenBank/DDBJ databases">
        <title>Australian commercial rhizobial inoculants.</title>
        <authorList>
            <person name="Kohlmeier M.G."/>
            <person name="O'Hara G.W."/>
            <person name="Colombi E."/>
            <person name="Ramsay J.P."/>
            <person name="Terpolilli J."/>
        </authorList>
    </citation>
    <scope>NUCLEOTIDE SEQUENCE</scope>
    <source>
        <strain evidence="20">CC829</strain>
    </source>
</reference>
<dbReference type="InterPro" id="IPR003856">
    <property type="entry name" value="LPS_length_determ_N"/>
</dbReference>
<evidence type="ECO:0000256" key="11">
    <source>
        <dbReference type="ARBA" id="ARBA00022840"/>
    </source>
</evidence>
<evidence type="ECO:0000256" key="10">
    <source>
        <dbReference type="ARBA" id="ARBA00022777"/>
    </source>
</evidence>
<keyword evidence="8 16" id="KW-0812">Transmembrane</keyword>
<dbReference type="Pfam" id="PF02706">
    <property type="entry name" value="Wzz"/>
    <property type="match status" value="1"/>
</dbReference>
<protein>
    <recommendedName>
        <fullName evidence="4">non-specific protein-tyrosine kinase</fullName>
        <ecNumber evidence="4">2.7.10.2</ecNumber>
    </recommendedName>
</protein>
<evidence type="ECO:0000256" key="7">
    <source>
        <dbReference type="ARBA" id="ARBA00022679"/>
    </source>
</evidence>
<dbReference type="PANTHER" id="PTHR32309">
    <property type="entry name" value="TYROSINE-PROTEIN KINASE"/>
    <property type="match status" value="1"/>
</dbReference>
<feature type="domain" description="Polysaccharide chain length determinant N-terminal" evidence="17">
    <location>
        <begin position="35"/>
        <end position="123"/>
    </location>
</feature>
<keyword evidence="7" id="KW-0808">Transferase</keyword>
<dbReference type="EMBL" id="CP088100">
    <property type="protein sequence ID" value="UFW90096.1"/>
    <property type="molecule type" value="Genomic_DNA"/>
</dbReference>
<feature type="domain" description="Tyrosine-protein kinase G-rich" evidence="19">
    <location>
        <begin position="406"/>
        <end position="482"/>
    </location>
</feature>
<dbReference type="InterPro" id="IPR027417">
    <property type="entry name" value="P-loop_NTPase"/>
</dbReference>
<evidence type="ECO:0000313" key="20">
    <source>
        <dbReference type="EMBL" id="UFW90096.1"/>
    </source>
</evidence>
<feature type="domain" description="AAA" evidence="18">
    <location>
        <begin position="573"/>
        <end position="726"/>
    </location>
</feature>
<keyword evidence="21" id="KW-1185">Reference proteome</keyword>
<comment type="similarity">
    <text evidence="2">Belongs to the CpsD/CapB family.</text>
</comment>